<gene>
    <name evidence="2" type="primary">B1111E11.26</name>
</gene>
<dbReference type="EMBL" id="AP004224">
    <property type="protein sequence ID" value="BAC03340.1"/>
    <property type="molecule type" value="Genomic_DNA"/>
</dbReference>
<sequence length="101" mass="10817">MVFPDAAHLGRVQEGRDREEDGRNGEYNNDGGGAKLWAMAAQSHGNGGGGVRVRHARPQEEEAASAMGRFGPARLSGAGSPKGRRKERRNGPNEGFFAQNE</sequence>
<name>Q8LI09_ORYSJ</name>
<evidence type="ECO:0000313" key="2">
    <source>
        <dbReference type="EMBL" id="BAC03340.1"/>
    </source>
</evidence>
<protein>
    <submittedName>
        <fullName evidence="2">Uncharacterized protein</fullName>
    </submittedName>
</protein>
<feature type="region of interest" description="Disordered" evidence="1">
    <location>
        <begin position="1"/>
        <end position="101"/>
    </location>
</feature>
<evidence type="ECO:0000256" key="1">
    <source>
        <dbReference type="SAM" id="MobiDB-lite"/>
    </source>
</evidence>
<dbReference type="Proteomes" id="UP000817658">
    <property type="component" value="Chromosome 1"/>
</dbReference>
<dbReference type="AlphaFoldDB" id="Q8LI09"/>
<proteinExistence type="predicted"/>
<accession>Q8LI09</accession>
<feature type="compositionally biased region" description="Basic and acidic residues" evidence="1">
    <location>
        <begin position="11"/>
        <end position="24"/>
    </location>
</feature>
<organism evidence="2">
    <name type="scientific">Oryza sativa subsp. japonica</name>
    <name type="common">Rice</name>
    <dbReference type="NCBI Taxonomy" id="39947"/>
    <lineage>
        <taxon>Eukaryota</taxon>
        <taxon>Viridiplantae</taxon>
        <taxon>Streptophyta</taxon>
        <taxon>Embryophyta</taxon>
        <taxon>Tracheophyta</taxon>
        <taxon>Spermatophyta</taxon>
        <taxon>Magnoliopsida</taxon>
        <taxon>Liliopsida</taxon>
        <taxon>Poales</taxon>
        <taxon>Poaceae</taxon>
        <taxon>BOP clade</taxon>
        <taxon>Oryzoideae</taxon>
        <taxon>Oryzeae</taxon>
        <taxon>Oryzinae</taxon>
        <taxon>Oryza</taxon>
        <taxon>Oryza sativa</taxon>
    </lineage>
</organism>
<reference evidence="2" key="1">
    <citation type="journal article" date="2002" name="Nature">
        <title>The genome sequence and structure of rice chromosome 1.</title>
        <authorList>
            <person name="Sasaki T."/>
            <person name="Matsumoto T."/>
            <person name="Yamamoto K."/>
            <person name="Sakata K."/>
            <person name="Baba T."/>
            <person name="Katayose Y."/>
            <person name="Wu J."/>
            <person name="Niimura Y."/>
            <person name="Cheng Z."/>
            <person name="Nagamura Y."/>
            <person name="Antonio B.A."/>
            <person name="Kanamori H."/>
            <person name="Hosokawa S."/>
            <person name="Masukawa M."/>
            <person name="Arikawa K."/>
            <person name="Chiden Y."/>
            <person name="Hayashi M."/>
            <person name="Okamoto M."/>
            <person name="Ando T."/>
            <person name="Aoki H."/>
            <person name="Arita K."/>
            <person name="Hamada M."/>
            <person name="Harada C."/>
            <person name="Hijishita S."/>
            <person name="Honda M."/>
            <person name="Ichikawa Y."/>
            <person name="Idonuma A."/>
            <person name="Iijima M."/>
            <person name="Ikeda M."/>
            <person name="Ikeno M."/>
            <person name="Itoh S."/>
            <person name="Itoh T."/>
            <person name="Itoh Y."/>
            <person name="Itoh Y."/>
            <person name="Iwabuchi A."/>
            <person name="Kamiya K."/>
            <person name="Karasawa W."/>
            <person name="Katagiri S."/>
            <person name="Kikuta A."/>
            <person name="Kobayashi N."/>
            <person name="Kono I."/>
            <person name="Machita K."/>
            <person name="Maehara T."/>
            <person name="Mizuno H."/>
            <person name="Mizubayashi T."/>
            <person name="Mukai Y."/>
            <person name="Nagasaki H."/>
            <person name="Nakashima M."/>
            <person name="Nakama Y."/>
            <person name="Nakamichi Y."/>
            <person name="Nakamura M."/>
            <person name="Namiki N."/>
            <person name="Negishi M."/>
            <person name="Ohta I."/>
            <person name="Ono N."/>
            <person name="Saji S."/>
            <person name="Sakai K."/>
            <person name="Shibata M."/>
            <person name="Shimokawa T."/>
            <person name="Shomura A."/>
            <person name="Song J."/>
            <person name="Takazaki Y."/>
            <person name="Terasawa K."/>
            <person name="Tsuji K."/>
            <person name="Waki K."/>
            <person name="Yamagata H."/>
            <person name="Yamane H."/>
            <person name="Yoshiki S."/>
            <person name="Yoshihara R."/>
            <person name="Yukawa K."/>
            <person name="Zhong H."/>
            <person name="Iwama H."/>
            <person name="Endo T."/>
            <person name="Ito H."/>
            <person name="Hahn J.H."/>
            <person name="Kim H.I."/>
            <person name="Eun M.Y."/>
            <person name="Yano M."/>
            <person name="Jiang J."/>
            <person name="Gojobori T."/>
        </authorList>
    </citation>
    <scope>NUCLEOTIDE SEQUENCE [LARGE SCALE GENOMIC DNA]</scope>
</reference>